<reference evidence="1" key="1">
    <citation type="submission" date="2020-11" db="EMBL/GenBank/DDBJ databases">
        <authorList>
            <consortium name="DOE Joint Genome Institute"/>
            <person name="Ahrendt S."/>
            <person name="Riley R."/>
            <person name="Andreopoulos W."/>
            <person name="Labutti K."/>
            <person name="Pangilinan J."/>
            <person name="Ruiz-Duenas F.J."/>
            <person name="Barrasa J.M."/>
            <person name="Sanchez-Garcia M."/>
            <person name="Camarero S."/>
            <person name="Miyauchi S."/>
            <person name="Serrano A."/>
            <person name="Linde D."/>
            <person name="Babiker R."/>
            <person name="Drula E."/>
            <person name="Ayuso-Fernandez I."/>
            <person name="Pacheco R."/>
            <person name="Padilla G."/>
            <person name="Ferreira P."/>
            <person name="Barriuso J."/>
            <person name="Kellner H."/>
            <person name="Castanera R."/>
            <person name="Alfaro M."/>
            <person name="Ramirez L."/>
            <person name="Pisabarro A.G."/>
            <person name="Kuo A."/>
            <person name="Tritt A."/>
            <person name="Lipzen A."/>
            <person name="He G."/>
            <person name="Yan M."/>
            <person name="Ng V."/>
            <person name="Cullen D."/>
            <person name="Martin F."/>
            <person name="Rosso M.-N."/>
            <person name="Henrissat B."/>
            <person name="Hibbett D."/>
            <person name="Martinez A.T."/>
            <person name="Grigoriev I.V."/>
        </authorList>
    </citation>
    <scope>NUCLEOTIDE SEQUENCE</scope>
    <source>
        <strain evidence="1">AH 40177</strain>
    </source>
</reference>
<gene>
    <name evidence="1" type="ORF">BDP27DRAFT_1151824</name>
</gene>
<dbReference type="AlphaFoldDB" id="A0A9P5TX33"/>
<accession>A0A9P5TX33</accession>
<dbReference type="EMBL" id="JADNRY010000390">
    <property type="protein sequence ID" value="KAF9058366.1"/>
    <property type="molecule type" value="Genomic_DNA"/>
</dbReference>
<name>A0A9P5TX33_9AGAR</name>
<dbReference type="OrthoDB" id="3060151at2759"/>
<protein>
    <submittedName>
        <fullName evidence="1">Uncharacterized protein</fullName>
    </submittedName>
</protein>
<dbReference type="SUPFAM" id="SSF53098">
    <property type="entry name" value="Ribonuclease H-like"/>
    <property type="match status" value="1"/>
</dbReference>
<evidence type="ECO:0000313" key="2">
    <source>
        <dbReference type="Proteomes" id="UP000772434"/>
    </source>
</evidence>
<feature type="non-terminal residue" evidence="1">
    <location>
        <position position="1"/>
    </location>
</feature>
<comment type="caution">
    <text evidence="1">The sequence shown here is derived from an EMBL/GenBank/DDBJ whole genome shotgun (WGS) entry which is preliminary data.</text>
</comment>
<keyword evidence="2" id="KW-1185">Reference proteome</keyword>
<organism evidence="1 2">
    <name type="scientific">Rhodocollybia butyracea</name>
    <dbReference type="NCBI Taxonomy" id="206335"/>
    <lineage>
        <taxon>Eukaryota</taxon>
        <taxon>Fungi</taxon>
        <taxon>Dikarya</taxon>
        <taxon>Basidiomycota</taxon>
        <taxon>Agaricomycotina</taxon>
        <taxon>Agaricomycetes</taxon>
        <taxon>Agaricomycetidae</taxon>
        <taxon>Agaricales</taxon>
        <taxon>Marasmiineae</taxon>
        <taxon>Omphalotaceae</taxon>
        <taxon>Rhodocollybia</taxon>
    </lineage>
</organism>
<dbReference type="Proteomes" id="UP000772434">
    <property type="component" value="Unassembled WGS sequence"/>
</dbReference>
<evidence type="ECO:0000313" key="1">
    <source>
        <dbReference type="EMBL" id="KAF9058366.1"/>
    </source>
</evidence>
<sequence>LVTGDAKAKTKAQSVIAVLQNQHFWQALVRIKNHLEPLAIAANITQSAFCRLYQVLLTLGSLYMHFQRLTDPLDVDIRTAVLKSIEGRWKKTDQEVFIAAALLNP</sequence>
<proteinExistence type="predicted"/>
<dbReference type="InterPro" id="IPR012337">
    <property type="entry name" value="RNaseH-like_sf"/>
</dbReference>
<feature type="non-terminal residue" evidence="1">
    <location>
        <position position="105"/>
    </location>
</feature>